<dbReference type="Proteomes" id="UP001221142">
    <property type="component" value="Unassembled WGS sequence"/>
</dbReference>
<proteinExistence type="predicted"/>
<gene>
    <name evidence="1" type="ORF">FB45DRAFT_1036076</name>
</gene>
<sequence length="101" mass="11170">MESLYAHDIVRLDVPDVPGFMHIPVLLAMLSENGGLVPHLRTLTIRGDSGDIDALNVLELLVDRKPTIRIKLWGLNLLALKKPVHSANVRPRILDLAHLAS</sequence>
<evidence type="ECO:0000313" key="1">
    <source>
        <dbReference type="EMBL" id="KAJ7613947.1"/>
    </source>
</evidence>
<comment type="caution">
    <text evidence="1">The sequence shown here is derived from an EMBL/GenBank/DDBJ whole genome shotgun (WGS) entry which is preliminary data.</text>
</comment>
<protein>
    <submittedName>
        <fullName evidence="1">Uncharacterized protein</fullName>
    </submittedName>
</protein>
<organism evidence="1 2">
    <name type="scientific">Roridomyces roridus</name>
    <dbReference type="NCBI Taxonomy" id="1738132"/>
    <lineage>
        <taxon>Eukaryota</taxon>
        <taxon>Fungi</taxon>
        <taxon>Dikarya</taxon>
        <taxon>Basidiomycota</taxon>
        <taxon>Agaricomycotina</taxon>
        <taxon>Agaricomycetes</taxon>
        <taxon>Agaricomycetidae</taxon>
        <taxon>Agaricales</taxon>
        <taxon>Marasmiineae</taxon>
        <taxon>Mycenaceae</taxon>
        <taxon>Roridomyces</taxon>
    </lineage>
</organism>
<keyword evidence="2" id="KW-1185">Reference proteome</keyword>
<accession>A0AAD7FBD3</accession>
<reference evidence="1" key="1">
    <citation type="submission" date="2023-03" db="EMBL/GenBank/DDBJ databases">
        <title>Massive genome expansion in bonnet fungi (Mycena s.s.) driven by repeated elements and novel gene families across ecological guilds.</title>
        <authorList>
            <consortium name="Lawrence Berkeley National Laboratory"/>
            <person name="Harder C.B."/>
            <person name="Miyauchi S."/>
            <person name="Viragh M."/>
            <person name="Kuo A."/>
            <person name="Thoen E."/>
            <person name="Andreopoulos B."/>
            <person name="Lu D."/>
            <person name="Skrede I."/>
            <person name="Drula E."/>
            <person name="Henrissat B."/>
            <person name="Morin E."/>
            <person name="Kohler A."/>
            <person name="Barry K."/>
            <person name="LaButti K."/>
            <person name="Morin E."/>
            <person name="Salamov A."/>
            <person name="Lipzen A."/>
            <person name="Mereny Z."/>
            <person name="Hegedus B."/>
            <person name="Baldrian P."/>
            <person name="Stursova M."/>
            <person name="Weitz H."/>
            <person name="Taylor A."/>
            <person name="Grigoriev I.V."/>
            <person name="Nagy L.G."/>
            <person name="Martin F."/>
            <person name="Kauserud H."/>
        </authorList>
    </citation>
    <scope>NUCLEOTIDE SEQUENCE</scope>
    <source>
        <strain evidence="1">9284</strain>
    </source>
</reference>
<evidence type="ECO:0000313" key="2">
    <source>
        <dbReference type="Proteomes" id="UP001221142"/>
    </source>
</evidence>
<dbReference type="EMBL" id="JARKIF010000027">
    <property type="protein sequence ID" value="KAJ7613947.1"/>
    <property type="molecule type" value="Genomic_DNA"/>
</dbReference>
<name>A0AAD7FBD3_9AGAR</name>
<dbReference type="AlphaFoldDB" id="A0AAD7FBD3"/>